<keyword evidence="2" id="KW-1185">Reference proteome</keyword>
<comment type="caution">
    <text evidence="1">The sequence shown here is derived from an EMBL/GenBank/DDBJ whole genome shotgun (WGS) entry which is preliminary data.</text>
</comment>
<dbReference type="RefSeq" id="WP_056682723.1">
    <property type="nucleotide sequence ID" value="NZ_LJIX01000006.1"/>
</dbReference>
<name>A0A0Q3SFN2_9BACI</name>
<sequence length="149" mass="17020">MILIYDKNTRNVLMDGGTNSLFPLGVEDVSWLINEVISLTEKPENELGVYRIHDETDLDKIEQYRKFESKVIIDDTGEPIGLEFLNERPQLETEPKPPTLEEKIEALEQEKLILQLALAESIEKQEIDKVNNQLALAELVETLTMKGVL</sequence>
<gene>
    <name evidence="1" type="ORF">AN957_05240</name>
</gene>
<dbReference type="Proteomes" id="UP000050996">
    <property type="component" value="Unassembled WGS sequence"/>
</dbReference>
<proteinExistence type="predicted"/>
<dbReference type="AlphaFoldDB" id="A0A0Q3SFN2"/>
<evidence type="ECO:0000313" key="2">
    <source>
        <dbReference type="Proteomes" id="UP000050996"/>
    </source>
</evidence>
<dbReference type="EMBL" id="LJIX01000006">
    <property type="protein sequence ID" value="KQL18076.1"/>
    <property type="molecule type" value="Genomic_DNA"/>
</dbReference>
<protein>
    <submittedName>
        <fullName evidence="1">Uncharacterized protein</fullName>
    </submittedName>
</protein>
<reference evidence="1 2" key="1">
    <citation type="submission" date="2015-09" db="EMBL/GenBank/DDBJ databases">
        <title>Genome sequencing project for genomic taxonomy and phylogenomics of Bacillus-like bacteria.</title>
        <authorList>
            <person name="Liu B."/>
            <person name="Wang J."/>
            <person name="Zhu Y."/>
            <person name="Liu G."/>
            <person name="Chen Q."/>
            <person name="Chen Z."/>
            <person name="Lan J."/>
            <person name="Che J."/>
            <person name="Ge C."/>
            <person name="Shi H."/>
            <person name="Pan Z."/>
            <person name="Liu X."/>
        </authorList>
    </citation>
    <scope>NUCLEOTIDE SEQUENCE [LARGE SCALE GENOMIC DNA]</scope>
    <source>
        <strain evidence="1 2">FJAT-18043</strain>
    </source>
</reference>
<accession>A0A0Q3SFN2</accession>
<organism evidence="1 2">
    <name type="scientific">Cytobacillus solani</name>
    <dbReference type="NCBI Taxonomy" id="1637975"/>
    <lineage>
        <taxon>Bacteria</taxon>
        <taxon>Bacillati</taxon>
        <taxon>Bacillota</taxon>
        <taxon>Bacilli</taxon>
        <taxon>Bacillales</taxon>
        <taxon>Bacillaceae</taxon>
        <taxon>Cytobacillus</taxon>
    </lineage>
</organism>
<dbReference type="PATRIC" id="fig|1637975.4.peg.745"/>
<dbReference type="STRING" id="1637975.AN957_05240"/>
<evidence type="ECO:0000313" key="1">
    <source>
        <dbReference type="EMBL" id="KQL18076.1"/>
    </source>
</evidence>